<feature type="domain" description="Septum formation inhibitor MinC C-terminal" evidence="9">
    <location>
        <begin position="165"/>
        <end position="264"/>
    </location>
</feature>
<evidence type="ECO:0000256" key="7">
    <source>
        <dbReference type="HAMAP-Rule" id="MF_00267"/>
    </source>
</evidence>
<evidence type="ECO:0000256" key="8">
    <source>
        <dbReference type="SAM" id="MobiDB-lite"/>
    </source>
</evidence>
<evidence type="ECO:0000256" key="2">
    <source>
        <dbReference type="ARBA" id="ARBA00022618"/>
    </source>
</evidence>
<keyword evidence="3 7" id="KW-0717">Septation</keyword>
<sequence>MTGHIAIKGTRNGLLLTLEPETPFSDLISALADRLAESPAFFRGASLTVDTTHRSLRTNERSQLEDLLARYHMSVSAVETVSEKRKAPKTISLSIPDTSIEGIVTKEVGPMTKEIPPTPAPTPSSNPPLNPSPNSSLNTKVSGPLTKDVRETPAKDARESTDTLFIRRTVRSGQAIHHESNVVVLGDVNPGAEIVAGGDIIVWGVLRGMVHAGYPDNENAIVCSLQLSPVQLRIAHLLSRPPEGFEAQPRPEVATIREGQIVVETWVSGRSPRK</sequence>
<reference evidence="12" key="1">
    <citation type="submission" date="2018-12" db="EMBL/GenBank/DDBJ databases">
        <title>Tengunoibacter tsumagoiensis gen. nov., sp. nov., Dictyobacter kobayashii sp. nov., D. alpinus sp. nov., and D. joshuensis sp. nov. and description of Dictyobacteraceae fam. nov. within the order Ktedonobacterales isolated from Tengu-no-mugimeshi.</title>
        <authorList>
            <person name="Wang C.M."/>
            <person name="Zheng Y."/>
            <person name="Sakai Y."/>
            <person name="Toyoda A."/>
            <person name="Minakuchi Y."/>
            <person name="Abe K."/>
            <person name="Yokota A."/>
            <person name="Yabe S."/>
        </authorList>
    </citation>
    <scope>NUCLEOTIDE SEQUENCE [LARGE SCALE GENOMIC DNA]</scope>
    <source>
        <strain evidence="12">S-27</strain>
    </source>
</reference>
<evidence type="ECO:0000256" key="4">
    <source>
        <dbReference type="ARBA" id="ARBA00023306"/>
    </source>
</evidence>
<evidence type="ECO:0000256" key="3">
    <source>
        <dbReference type="ARBA" id="ARBA00023210"/>
    </source>
</evidence>
<feature type="compositionally biased region" description="Pro residues" evidence="8">
    <location>
        <begin position="116"/>
        <end position="131"/>
    </location>
</feature>
<dbReference type="GO" id="GO:0051302">
    <property type="term" value="P:regulation of cell division"/>
    <property type="evidence" value="ECO:0007669"/>
    <property type="project" value="InterPro"/>
</dbReference>
<evidence type="ECO:0000313" key="12">
    <source>
        <dbReference type="Proteomes" id="UP000287224"/>
    </source>
</evidence>
<organism evidence="11 12">
    <name type="scientific">Dictyobacter aurantiacus</name>
    <dbReference type="NCBI Taxonomy" id="1936993"/>
    <lineage>
        <taxon>Bacteria</taxon>
        <taxon>Bacillati</taxon>
        <taxon>Chloroflexota</taxon>
        <taxon>Ktedonobacteria</taxon>
        <taxon>Ktedonobacterales</taxon>
        <taxon>Dictyobacteraceae</taxon>
        <taxon>Dictyobacter</taxon>
    </lineage>
</organism>
<comment type="similarity">
    <text evidence="1 7">Belongs to the MinC family.</text>
</comment>
<dbReference type="Gene3D" id="3.30.160.540">
    <property type="match status" value="1"/>
</dbReference>
<keyword evidence="12" id="KW-1185">Reference proteome</keyword>
<dbReference type="Pfam" id="PF05209">
    <property type="entry name" value="MinC_N"/>
    <property type="match status" value="1"/>
</dbReference>
<dbReference type="SUPFAM" id="SSF63848">
    <property type="entry name" value="Cell-division inhibitor MinC, C-terminal domain"/>
    <property type="match status" value="1"/>
</dbReference>
<dbReference type="RefSeq" id="WP_126595516.1">
    <property type="nucleotide sequence ID" value="NZ_BIFQ01000001.1"/>
</dbReference>
<dbReference type="Proteomes" id="UP000287224">
    <property type="component" value="Unassembled WGS sequence"/>
</dbReference>
<comment type="function">
    <text evidence="5 7">Cell division inhibitor that blocks the formation of polar Z ring septums. Rapidly oscillates between the poles of the cell to destabilize FtsZ filaments that have formed before they mature into polar Z rings. Prevents FtsZ polymerization.</text>
</comment>
<dbReference type="EMBL" id="BIFQ01000001">
    <property type="protein sequence ID" value="GCE04354.1"/>
    <property type="molecule type" value="Genomic_DNA"/>
</dbReference>
<dbReference type="PANTHER" id="PTHR34108">
    <property type="entry name" value="SEPTUM SITE-DETERMINING PROTEIN MINC"/>
    <property type="match status" value="1"/>
</dbReference>
<evidence type="ECO:0000256" key="1">
    <source>
        <dbReference type="ARBA" id="ARBA00006291"/>
    </source>
</evidence>
<dbReference type="Gene3D" id="2.160.20.70">
    <property type="match status" value="1"/>
</dbReference>
<evidence type="ECO:0000259" key="9">
    <source>
        <dbReference type="Pfam" id="PF03775"/>
    </source>
</evidence>
<protein>
    <recommendedName>
        <fullName evidence="7">Probable septum site-determining protein MinC</fullName>
    </recommendedName>
</protein>
<evidence type="ECO:0000256" key="5">
    <source>
        <dbReference type="ARBA" id="ARBA00025606"/>
    </source>
</evidence>
<dbReference type="InterPro" id="IPR036145">
    <property type="entry name" value="MinC_C_sf"/>
</dbReference>
<evidence type="ECO:0000313" key="11">
    <source>
        <dbReference type="EMBL" id="GCE04354.1"/>
    </source>
</evidence>
<comment type="subunit">
    <text evidence="6 7">Interacts with MinD and FtsZ.</text>
</comment>
<evidence type="ECO:0000256" key="6">
    <source>
        <dbReference type="ARBA" id="ARBA00046874"/>
    </source>
</evidence>
<proteinExistence type="inferred from homology"/>
<dbReference type="Pfam" id="PF03775">
    <property type="entry name" value="MinC_C"/>
    <property type="match status" value="1"/>
</dbReference>
<name>A0A401ZBU5_9CHLR</name>
<dbReference type="GO" id="GO:1901891">
    <property type="term" value="P:regulation of cell septum assembly"/>
    <property type="evidence" value="ECO:0007669"/>
    <property type="project" value="InterPro"/>
</dbReference>
<comment type="caution">
    <text evidence="11">The sequence shown here is derived from an EMBL/GenBank/DDBJ whole genome shotgun (WGS) entry which is preliminary data.</text>
</comment>
<keyword evidence="2 7" id="KW-0132">Cell division</keyword>
<dbReference type="HAMAP" id="MF_00267">
    <property type="entry name" value="MinC"/>
    <property type="match status" value="1"/>
</dbReference>
<accession>A0A401ZBU5</accession>
<gene>
    <name evidence="7 11" type="primary">minC</name>
    <name evidence="11" type="ORF">KDAU_16830</name>
</gene>
<feature type="region of interest" description="Disordered" evidence="8">
    <location>
        <begin position="107"/>
        <end position="160"/>
    </location>
</feature>
<feature type="domain" description="Septum formation inhibitor MinC N-terminal" evidence="10">
    <location>
        <begin position="5"/>
        <end position="74"/>
    </location>
</feature>
<keyword evidence="4 7" id="KW-0131">Cell cycle</keyword>
<dbReference type="InterPro" id="IPR016098">
    <property type="entry name" value="CAP/MinC_C"/>
</dbReference>
<feature type="compositionally biased region" description="Basic and acidic residues" evidence="8">
    <location>
        <begin position="147"/>
        <end position="160"/>
    </location>
</feature>
<dbReference type="InterPro" id="IPR013033">
    <property type="entry name" value="MinC"/>
</dbReference>
<evidence type="ECO:0000259" key="10">
    <source>
        <dbReference type="Pfam" id="PF05209"/>
    </source>
</evidence>
<dbReference type="InterPro" id="IPR005526">
    <property type="entry name" value="Septum_form_inhib_MinC_C"/>
</dbReference>
<dbReference type="GO" id="GO:0000902">
    <property type="term" value="P:cell morphogenesis"/>
    <property type="evidence" value="ECO:0007669"/>
    <property type="project" value="InterPro"/>
</dbReference>
<dbReference type="NCBIfam" id="TIGR01222">
    <property type="entry name" value="minC"/>
    <property type="match status" value="1"/>
</dbReference>
<dbReference type="AlphaFoldDB" id="A0A401ZBU5"/>
<dbReference type="GO" id="GO:0000917">
    <property type="term" value="P:division septum assembly"/>
    <property type="evidence" value="ECO:0007669"/>
    <property type="project" value="UniProtKB-KW"/>
</dbReference>
<dbReference type="PANTHER" id="PTHR34108:SF1">
    <property type="entry name" value="SEPTUM SITE-DETERMINING PROTEIN MINC"/>
    <property type="match status" value="1"/>
</dbReference>
<dbReference type="InterPro" id="IPR007874">
    <property type="entry name" value="MinC_N"/>
</dbReference>